<dbReference type="InterPro" id="IPR019826">
    <property type="entry name" value="Carboxylesterase_B_AS"/>
</dbReference>
<reference evidence="5" key="1">
    <citation type="journal article" date="2014" name="Int. J. Syst. Evol. Microbiol.">
        <title>Complete genome sequence of Corynebacterium casei LMG S-19264T (=DSM 44701T), isolated from a smear-ripened cheese.</title>
        <authorList>
            <consortium name="US DOE Joint Genome Institute (JGI-PGF)"/>
            <person name="Walter F."/>
            <person name="Albersmeier A."/>
            <person name="Kalinowski J."/>
            <person name="Ruckert C."/>
        </authorList>
    </citation>
    <scope>NUCLEOTIDE SEQUENCE</scope>
    <source>
        <strain evidence="5">CGMCC 4.7368</strain>
    </source>
</reference>
<gene>
    <name evidence="5" type="ORF">GCM10012289_13700</name>
</gene>
<proteinExistence type="inferred from homology"/>
<name>A0A917YS26_9ACTN</name>
<dbReference type="GO" id="GO:0016787">
    <property type="term" value="F:hydrolase activity"/>
    <property type="evidence" value="ECO:0007669"/>
    <property type="project" value="UniProtKB-KW"/>
</dbReference>
<feature type="domain" description="Carboxylesterase type B" evidence="4">
    <location>
        <begin position="4"/>
        <end position="486"/>
    </location>
</feature>
<evidence type="ECO:0000256" key="1">
    <source>
        <dbReference type="ARBA" id="ARBA00005964"/>
    </source>
</evidence>
<dbReference type="EC" id="3.1.1.-" evidence="3"/>
<dbReference type="SUPFAM" id="SSF53474">
    <property type="entry name" value="alpha/beta-Hydrolases"/>
    <property type="match status" value="1"/>
</dbReference>
<sequence>MPRIIGTTGGKVQGFERDGCEIHLGIPYAEPPFGAGLFRPPRPRTPWQGVRDCTAYGPIVPQPPMPVMPWPVEPGEDCLSVNVWSPAGASGLPVMVWFHGGAYMYGSGAEPLYDGGAFARDGVVLVTLNYRLGALGFLHAGALDPAYAQATGNYGLADQIAALRWVRDNIAAFGGDPGNVTVFGESAGGTYVLSLLGCPSAAGLFRGVISQSAGGPPLYGFPPEAAEPVARLVLDELGVSPAELPSLPYQRILDAQVAVLGRTGGEHGDAAAGGHTIPFLPLTGADLLPLAPIDAVAAGAGAGVDLIAGTNRDELATFEFMRAGGPAFDADRMWPDDPARHARITAVYEATHEPGSPISVAVAVGTDRAFRVPSVRMAEAHARAGGATRMYLFGWRSPAFDGRLGAGHAMEIPFVFGDLASPTLAMLLGDRPPARLADAMHGSWIAFATGGDPAAGGHVPEWPPYEPERRATMVLDDACEVVLDPDAERLAAWNTP</sequence>
<dbReference type="PANTHER" id="PTHR11559">
    <property type="entry name" value="CARBOXYLESTERASE"/>
    <property type="match status" value="1"/>
</dbReference>
<evidence type="ECO:0000256" key="2">
    <source>
        <dbReference type="ARBA" id="ARBA00022801"/>
    </source>
</evidence>
<dbReference type="InterPro" id="IPR002018">
    <property type="entry name" value="CarbesteraseB"/>
</dbReference>
<protein>
    <recommendedName>
        <fullName evidence="3">Carboxylic ester hydrolase</fullName>
        <ecNumber evidence="3">3.1.1.-</ecNumber>
    </recommendedName>
</protein>
<dbReference type="AlphaFoldDB" id="A0A917YS26"/>
<accession>A0A917YS26</accession>
<keyword evidence="6" id="KW-1185">Reference proteome</keyword>
<comment type="similarity">
    <text evidence="1 3">Belongs to the type-B carboxylesterase/lipase family.</text>
</comment>
<dbReference type="EMBL" id="BMNH01000002">
    <property type="protein sequence ID" value="GGO64391.1"/>
    <property type="molecule type" value="Genomic_DNA"/>
</dbReference>
<comment type="caution">
    <text evidence="5">The sequence shown here is derived from an EMBL/GenBank/DDBJ whole genome shotgun (WGS) entry which is preliminary data.</text>
</comment>
<keyword evidence="2 3" id="KW-0378">Hydrolase</keyword>
<dbReference type="InterPro" id="IPR029058">
    <property type="entry name" value="AB_hydrolase_fold"/>
</dbReference>
<evidence type="ECO:0000313" key="5">
    <source>
        <dbReference type="EMBL" id="GGO64391.1"/>
    </source>
</evidence>
<evidence type="ECO:0000256" key="3">
    <source>
        <dbReference type="RuleBase" id="RU361235"/>
    </source>
</evidence>
<evidence type="ECO:0000313" key="6">
    <source>
        <dbReference type="Proteomes" id="UP000646523"/>
    </source>
</evidence>
<dbReference type="Gene3D" id="3.40.50.1820">
    <property type="entry name" value="alpha/beta hydrolase"/>
    <property type="match status" value="1"/>
</dbReference>
<dbReference type="PROSITE" id="PS00122">
    <property type="entry name" value="CARBOXYLESTERASE_B_1"/>
    <property type="match status" value="1"/>
</dbReference>
<dbReference type="Proteomes" id="UP000646523">
    <property type="component" value="Unassembled WGS sequence"/>
</dbReference>
<dbReference type="RefSeq" id="WP_189123087.1">
    <property type="nucleotide sequence ID" value="NZ_BMNH01000002.1"/>
</dbReference>
<organism evidence="5 6">
    <name type="scientific">Nonomuraea cavernae</name>
    <dbReference type="NCBI Taxonomy" id="2045107"/>
    <lineage>
        <taxon>Bacteria</taxon>
        <taxon>Bacillati</taxon>
        <taxon>Actinomycetota</taxon>
        <taxon>Actinomycetes</taxon>
        <taxon>Streptosporangiales</taxon>
        <taxon>Streptosporangiaceae</taxon>
        <taxon>Nonomuraea</taxon>
    </lineage>
</organism>
<dbReference type="Pfam" id="PF00135">
    <property type="entry name" value="COesterase"/>
    <property type="match status" value="1"/>
</dbReference>
<evidence type="ECO:0000259" key="4">
    <source>
        <dbReference type="Pfam" id="PF00135"/>
    </source>
</evidence>
<reference evidence="5" key="2">
    <citation type="submission" date="2020-09" db="EMBL/GenBank/DDBJ databases">
        <authorList>
            <person name="Sun Q."/>
            <person name="Zhou Y."/>
        </authorList>
    </citation>
    <scope>NUCLEOTIDE SEQUENCE</scope>
    <source>
        <strain evidence="5">CGMCC 4.7368</strain>
    </source>
</reference>
<dbReference type="InterPro" id="IPR050309">
    <property type="entry name" value="Type-B_Carboxylest/Lipase"/>
</dbReference>